<evidence type="ECO:0000256" key="1">
    <source>
        <dbReference type="SAM" id="MobiDB-lite"/>
    </source>
</evidence>
<protein>
    <submittedName>
        <fullName evidence="2">Uncharacterized protein</fullName>
    </submittedName>
</protein>
<dbReference type="EMBL" id="HACG01012193">
    <property type="protein sequence ID" value="CEK59058.1"/>
    <property type="molecule type" value="Transcribed_RNA"/>
</dbReference>
<feature type="non-terminal residue" evidence="2">
    <location>
        <position position="1"/>
    </location>
</feature>
<feature type="non-terminal residue" evidence="2">
    <location>
        <position position="82"/>
    </location>
</feature>
<dbReference type="AlphaFoldDB" id="A0A0B6YS59"/>
<evidence type="ECO:0000313" key="2">
    <source>
        <dbReference type="EMBL" id="CEK59058.1"/>
    </source>
</evidence>
<proteinExistence type="predicted"/>
<organism evidence="2">
    <name type="scientific">Arion vulgaris</name>
    <dbReference type="NCBI Taxonomy" id="1028688"/>
    <lineage>
        <taxon>Eukaryota</taxon>
        <taxon>Metazoa</taxon>
        <taxon>Spiralia</taxon>
        <taxon>Lophotrochozoa</taxon>
        <taxon>Mollusca</taxon>
        <taxon>Gastropoda</taxon>
        <taxon>Heterobranchia</taxon>
        <taxon>Euthyneura</taxon>
        <taxon>Panpulmonata</taxon>
        <taxon>Eupulmonata</taxon>
        <taxon>Stylommatophora</taxon>
        <taxon>Helicina</taxon>
        <taxon>Arionoidea</taxon>
        <taxon>Arionidae</taxon>
        <taxon>Arion</taxon>
    </lineage>
</organism>
<reference evidence="2" key="1">
    <citation type="submission" date="2014-12" db="EMBL/GenBank/DDBJ databases">
        <title>Insight into the proteome of Arion vulgaris.</title>
        <authorList>
            <person name="Aradska J."/>
            <person name="Bulat T."/>
            <person name="Smidak R."/>
            <person name="Sarate P."/>
            <person name="Gangsoo J."/>
            <person name="Sialana F."/>
            <person name="Bilban M."/>
            <person name="Lubec G."/>
        </authorList>
    </citation>
    <scope>NUCLEOTIDE SEQUENCE</scope>
    <source>
        <tissue evidence="2">Skin</tissue>
    </source>
</reference>
<gene>
    <name evidence="2" type="primary">ORF35065</name>
</gene>
<sequence>GNCWDEPRNSQSTKFSTIRSETIPKSVDTHEISTKDPFSEETYYSSLRSEPLYENTVHYQNHDPSVHYSSNVASDRDHLRPN</sequence>
<name>A0A0B6YS59_9EUPU</name>
<accession>A0A0B6YS59</accession>
<feature type="region of interest" description="Disordered" evidence="1">
    <location>
        <begin position="60"/>
        <end position="82"/>
    </location>
</feature>